<keyword evidence="2" id="KW-1185">Reference proteome</keyword>
<evidence type="ECO:0000313" key="1">
    <source>
        <dbReference type="EMBL" id="KAL3307196.1"/>
    </source>
</evidence>
<reference evidence="1 2" key="1">
    <citation type="submission" date="2024-11" db="EMBL/GenBank/DDBJ databases">
        <title>Adaptive evolution of stress response genes in parasites aligns with host niche diversity.</title>
        <authorList>
            <person name="Hahn C."/>
            <person name="Resl P."/>
        </authorList>
    </citation>
    <scope>NUCLEOTIDE SEQUENCE [LARGE SCALE GENOMIC DNA]</scope>
    <source>
        <strain evidence="1">EGGRZ-B1_66</strain>
        <tissue evidence="1">Body</tissue>
    </source>
</reference>
<gene>
    <name evidence="1" type="ORF">Ciccas_014297</name>
</gene>
<comment type="caution">
    <text evidence="1">The sequence shown here is derived from an EMBL/GenBank/DDBJ whole genome shotgun (WGS) entry which is preliminary data.</text>
</comment>
<accession>A0ABD2PLB9</accession>
<protein>
    <submittedName>
        <fullName evidence="1">Uncharacterized protein</fullName>
    </submittedName>
</protein>
<dbReference type="Proteomes" id="UP001626550">
    <property type="component" value="Unassembled WGS sequence"/>
</dbReference>
<dbReference type="AlphaFoldDB" id="A0ABD2PLB9"/>
<organism evidence="1 2">
    <name type="scientific">Cichlidogyrus casuarinus</name>
    <dbReference type="NCBI Taxonomy" id="1844966"/>
    <lineage>
        <taxon>Eukaryota</taxon>
        <taxon>Metazoa</taxon>
        <taxon>Spiralia</taxon>
        <taxon>Lophotrochozoa</taxon>
        <taxon>Platyhelminthes</taxon>
        <taxon>Monogenea</taxon>
        <taxon>Monopisthocotylea</taxon>
        <taxon>Dactylogyridea</taxon>
        <taxon>Ancyrocephalidae</taxon>
        <taxon>Cichlidogyrus</taxon>
    </lineage>
</organism>
<proteinExistence type="predicted"/>
<sequence>MHPKLMLNLGLNVADYQINVCEGEGAPHYYWTLDLPPLEPLKNIAKRHLQTQSILQPHTEYHNTLRFKLSPGPDPPYDEQVHKLGPQKLTLQHLYVTQSGNAVCSVLQPDAVQQVNRMPNPHVSVARNNDTEWKDLSRVLTQVERDTYEKTEVTHEGWLQGRRTGCMRYTLGWVVTTHPATHMQDSIDRHMQEDSES</sequence>
<name>A0ABD2PLB9_9PLAT</name>
<dbReference type="EMBL" id="JBJKFK010008024">
    <property type="protein sequence ID" value="KAL3307196.1"/>
    <property type="molecule type" value="Genomic_DNA"/>
</dbReference>
<evidence type="ECO:0000313" key="2">
    <source>
        <dbReference type="Proteomes" id="UP001626550"/>
    </source>
</evidence>